<keyword evidence="3" id="KW-1185">Reference proteome</keyword>
<dbReference type="Proteomes" id="UP000239001">
    <property type="component" value="Unassembled WGS sequence"/>
</dbReference>
<reference evidence="2 3" key="1">
    <citation type="submission" date="2018-03" db="EMBL/GenBank/DDBJ databases">
        <title>The ancient ancestry and fast evolution of plastids.</title>
        <authorList>
            <person name="Moore K.R."/>
            <person name="Magnabosco C."/>
            <person name="Momper L."/>
            <person name="Gold D.A."/>
            <person name="Bosak T."/>
            <person name="Fournier G.P."/>
        </authorList>
    </citation>
    <scope>NUCLEOTIDE SEQUENCE [LARGE SCALE GENOMIC DNA]</scope>
    <source>
        <strain evidence="2 3">CCALA 016</strain>
    </source>
</reference>
<dbReference type="AlphaFoldDB" id="A0A2T1M485"/>
<reference evidence="2 3" key="2">
    <citation type="submission" date="2018-03" db="EMBL/GenBank/DDBJ databases">
        <authorList>
            <person name="Keele B.F."/>
        </authorList>
    </citation>
    <scope>NUCLEOTIDE SEQUENCE [LARGE SCALE GENOMIC DNA]</scope>
    <source>
        <strain evidence="2 3">CCALA 016</strain>
    </source>
</reference>
<evidence type="ECO:0000313" key="2">
    <source>
        <dbReference type="EMBL" id="PSF39580.1"/>
    </source>
</evidence>
<name>A0A2T1M485_9CHRO</name>
<evidence type="ECO:0000256" key="1">
    <source>
        <dbReference type="SAM" id="MobiDB-lite"/>
    </source>
</evidence>
<evidence type="ECO:0000313" key="3">
    <source>
        <dbReference type="Proteomes" id="UP000239001"/>
    </source>
</evidence>
<gene>
    <name evidence="2" type="ORF">C7H19_00380</name>
</gene>
<comment type="caution">
    <text evidence="2">The sequence shown here is derived from an EMBL/GenBank/DDBJ whole genome shotgun (WGS) entry which is preliminary data.</text>
</comment>
<sequence length="38" mass="4323">MVQYLTEGFARIFSPTDDHYPETGVQPFDSEPYATPKS</sequence>
<protein>
    <submittedName>
        <fullName evidence="2">Isochorismate synthase</fullName>
    </submittedName>
</protein>
<dbReference type="OrthoDB" id="467239at2"/>
<feature type="region of interest" description="Disordered" evidence="1">
    <location>
        <begin position="15"/>
        <end position="38"/>
    </location>
</feature>
<dbReference type="EMBL" id="PXOH01000001">
    <property type="protein sequence ID" value="PSF39580.1"/>
    <property type="molecule type" value="Genomic_DNA"/>
</dbReference>
<accession>A0A2T1M485</accession>
<proteinExistence type="predicted"/>
<organism evidence="2 3">
    <name type="scientific">Aphanothece hegewaldii CCALA 016</name>
    <dbReference type="NCBI Taxonomy" id="2107694"/>
    <lineage>
        <taxon>Bacteria</taxon>
        <taxon>Bacillati</taxon>
        <taxon>Cyanobacteriota</taxon>
        <taxon>Cyanophyceae</taxon>
        <taxon>Oscillatoriophycideae</taxon>
        <taxon>Chroococcales</taxon>
        <taxon>Aphanothecaceae</taxon>
        <taxon>Aphanothece</taxon>
    </lineage>
</organism>